<keyword evidence="3" id="KW-0479">Metal-binding</keyword>
<dbReference type="CDD" id="cd07398">
    <property type="entry name" value="MPP_YbbF-LpxH"/>
    <property type="match status" value="1"/>
</dbReference>
<dbReference type="InterPro" id="IPR043461">
    <property type="entry name" value="LpxH-like"/>
</dbReference>
<sequence>MERPTPHNCLRTLFLSDLHLGALGCKADLILAFLRDHPAETYVLAGDILDLWQPLLPHWTARDQAVVDHLRAEAAAGARLIVLRGNHDPEPDAAPAGQQIASGGVMERIIHTAADGRRYLVLHGDQVDARWLRAHVFTRLGSRIDHLLRRLDRGLKGWRRRSAPEARSLIEALLSGVNRIAYARRQHERRLVALARMAGVDGVICGHFHLPALHQDHGLIYGNCGDWVDSFTALAETPEGDLRLLAAVAERAPKTAEQFGLAGQA</sequence>
<gene>
    <name evidence="7" type="ORF">V6590_04430</name>
</gene>
<evidence type="ECO:0000256" key="5">
    <source>
        <dbReference type="ARBA" id="ARBA00023211"/>
    </source>
</evidence>
<dbReference type="PANTHER" id="PTHR34990">
    <property type="entry name" value="UDP-2,3-DIACYLGLUCOSAMINE HYDROLASE-RELATED"/>
    <property type="match status" value="1"/>
</dbReference>
<organism evidence="7 8">
    <name type="scientific">Gemmobacter denitrificans</name>
    <dbReference type="NCBI Taxonomy" id="3123040"/>
    <lineage>
        <taxon>Bacteria</taxon>
        <taxon>Pseudomonadati</taxon>
        <taxon>Pseudomonadota</taxon>
        <taxon>Alphaproteobacteria</taxon>
        <taxon>Rhodobacterales</taxon>
        <taxon>Paracoccaceae</taxon>
        <taxon>Gemmobacter</taxon>
    </lineage>
</organism>
<name>A0ABU8BRR4_9RHOB</name>
<evidence type="ECO:0000259" key="6">
    <source>
        <dbReference type="Pfam" id="PF00149"/>
    </source>
</evidence>
<evidence type="ECO:0000313" key="8">
    <source>
        <dbReference type="Proteomes" id="UP001431963"/>
    </source>
</evidence>
<dbReference type="Pfam" id="PF00149">
    <property type="entry name" value="Metallophos"/>
    <property type="match status" value="1"/>
</dbReference>
<dbReference type="RefSeq" id="WP_335420144.1">
    <property type="nucleotide sequence ID" value="NZ_JBALHR010000002.1"/>
</dbReference>
<feature type="domain" description="Calcineurin-like phosphoesterase" evidence="6">
    <location>
        <begin position="10"/>
        <end position="210"/>
    </location>
</feature>
<evidence type="ECO:0000256" key="2">
    <source>
        <dbReference type="ARBA" id="ARBA00022519"/>
    </source>
</evidence>
<proteinExistence type="predicted"/>
<keyword evidence="7" id="KW-0378">Hydrolase</keyword>
<dbReference type="SUPFAM" id="SSF56300">
    <property type="entry name" value="Metallo-dependent phosphatases"/>
    <property type="match status" value="1"/>
</dbReference>
<dbReference type="InterPro" id="IPR004843">
    <property type="entry name" value="Calcineurin-like_PHP"/>
</dbReference>
<keyword evidence="5" id="KW-0464">Manganese</keyword>
<keyword evidence="8" id="KW-1185">Reference proteome</keyword>
<dbReference type="Proteomes" id="UP001431963">
    <property type="component" value="Unassembled WGS sequence"/>
</dbReference>
<dbReference type="GO" id="GO:0016787">
    <property type="term" value="F:hydrolase activity"/>
    <property type="evidence" value="ECO:0007669"/>
    <property type="project" value="UniProtKB-KW"/>
</dbReference>
<dbReference type="PANTHER" id="PTHR34990:SF2">
    <property type="entry name" value="BLL8164 PROTEIN"/>
    <property type="match status" value="1"/>
</dbReference>
<evidence type="ECO:0000256" key="1">
    <source>
        <dbReference type="ARBA" id="ARBA00022475"/>
    </source>
</evidence>
<protein>
    <submittedName>
        <fullName evidence="7">UDP-2,3-diacylglucosamine diphosphatase</fullName>
        <ecNumber evidence="7">3.6.1.54</ecNumber>
    </submittedName>
</protein>
<accession>A0ABU8BRR4</accession>
<keyword evidence="1" id="KW-1003">Cell membrane</keyword>
<keyword evidence="4" id="KW-0472">Membrane</keyword>
<keyword evidence="2" id="KW-0997">Cell inner membrane</keyword>
<dbReference type="EC" id="3.6.1.54" evidence="7"/>
<comment type="caution">
    <text evidence="7">The sequence shown here is derived from an EMBL/GenBank/DDBJ whole genome shotgun (WGS) entry which is preliminary data.</text>
</comment>
<dbReference type="Gene3D" id="3.60.21.10">
    <property type="match status" value="1"/>
</dbReference>
<evidence type="ECO:0000313" key="7">
    <source>
        <dbReference type="EMBL" id="MEH7827386.1"/>
    </source>
</evidence>
<dbReference type="InterPro" id="IPR029052">
    <property type="entry name" value="Metallo-depent_PP-like"/>
</dbReference>
<evidence type="ECO:0000256" key="3">
    <source>
        <dbReference type="ARBA" id="ARBA00022723"/>
    </source>
</evidence>
<reference evidence="7" key="1">
    <citation type="submission" date="2024-02" db="EMBL/GenBank/DDBJ databases">
        <title>Genome sequences of strain Gemmobacter sp. JM10B15.</title>
        <authorList>
            <person name="Zhang M."/>
        </authorList>
    </citation>
    <scope>NUCLEOTIDE SEQUENCE</scope>
    <source>
        <strain evidence="7">JM10B15</strain>
    </source>
</reference>
<evidence type="ECO:0000256" key="4">
    <source>
        <dbReference type="ARBA" id="ARBA00023136"/>
    </source>
</evidence>
<dbReference type="EMBL" id="JBALHR010000002">
    <property type="protein sequence ID" value="MEH7827386.1"/>
    <property type="molecule type" value="Genomic_DNA"/>
</dbReference>